<evidence type="ECO:0000313" key="2">
    <source>
        <dbReference type="Proteomes" id="UP001241110"/>
    </source>
</evidence>
<evidence type="ECO:0000313" key="1">
    <source>
        <dbReference type="EMBL" id="MDJ1486359.1"/>
    </source>
</evidence>
<accession>A0AAE3UAP0</accession>
<dbReference type="EMBL" id="JASJOS010000036">
    <property type="protein sequence ID" value="MDJ1486359.1"/>
    <property type="molecule type" value="Genomic_DNA"/>
</dbReference>
<comment type="caution">
    <text evidence="1">The sequence shown here is derived from an EMBL/GenBank/DDBJ whole genome shotgun (WGS) entry which is preliminary data.</text>
</comment>
<organism evidence="1 2">
    <name type="scientific">Xanthocytophaga flava</name>
    <dbReference type="NCBI Taxonomy" id="3048013"/>
    <lineage>
        <taxon>Bacteria</taxon>
        <taxon>Pseudomonadati</taxon>
        <taxon>Bacteroidota</taxon>
        <taxon>Cytophagia</taxon>
        <taxon>Cytophagales</taxon>
        <taxon>Rhodocytophagaceae</taxon>
        <taxon>Xanthocytophaga</taxon>
    </lineage>
</organism>
<sequence length="259" mass="30573">MIFTDHVFINYSRLPFLFPCTNYSMKYAELHIDHDPKVTGIKYGYSPGFFSPSFRKLNPKIDEFIFGEDIQNYKKGIIPDFDLSLHGLELDPPAKHTDFIGIMGPFRGFVISTKVKELIAKFHLPPHRFYPVTFHQKNRKTKQVQEVIGYWWLYFTMETGEKNINFAESEFYYERKYLDYKPVINTYEDYMQITDKVGKAMSAKKLVFNSNFDQQQDLWGTCYLSNTNYISPRLYEAFIENKITGYQIFMPCCKLIATV</sequence>
<proteinExistence type="predicted"/>
<gene>
    <name evidence="1" type="ORF">QNI16_38120</name>
</gene>
<dbReference type="RefSeq" id="WP_313989896.1">
    <property type="nucleotide sequence ID" value="NZ_JASJOS010000036.1"/>
</dbReference>
<dbReference type="Proteomes" id="UP001241110">
    <property type="component" value="Unassembled WGS sequence"/>
</dbReference>
<name>A0AAE3UAP0_9BACT</name>
<dbReference type="AlphaFoldDB" id="A0AAE3UAP0"/>
<protein>
    <submittedName>
        <fullName evidence="1">Uncharacterized protein</fullName>
    </submittedName>
</protein>
<reference evidence="1" key="1">
    <citation type="submission" date="2023-05" db="EMBL/GenBank/DDBJ databases">
        <authorList>
            <person name="Zhang X."/>
        </authorList>
    </citation>
    <scope>NUCLEOTIDE SEQUENCE</scope>
    <source>
        <strain evidence="1">YF14B1</strain>
    </source>
</reference>